<dbReference type="GO" id="GO:0003677">
    <property type="term" value="F:DNA binding"/>
    <property type="evidence" value="ECO:0007669"/>
    <property type="project" value="InterPro"/>
</dbReference>
<dbReference type="PANTHER" id="PTHR34475:SF1">
    <property type="entry name" value="CYTOSKELETON PROTEIN RODZ"/>
    <property type="match status" value="1"/>
</dbReference>
<dbReference type="InterPro" id="IPR010982">
    <property type="entry name" value="Lambda_DNA-bd_dom_sf"/>
</dbReference>
<feature type="compositionally biased region" description="Acidic residues" evidence="1">
    <location>
        <begin position="178"/>
        <end position="191"/>
    </location>
</feature>
<keyword evidence="5" id="KW-1185">Reference proteome</keyword>
<proteinExistence type="predicted"/>
<evidence type="ECO:0000256" key="2">
    <source>
        <dbReference type="SAM" id="Phobius"/>
    </source>
</evidence>
<sequence>MNNDDAQRPPEAPALNGEVGNQLRKAREAKGMSVAQVADAQHLRPSVIQAIEEGQYEKIGSELFLKGYVRTYAEQVGLNPAEVIEALDWELEPMRQQAEEERHENPLENIERRKQRKRRVARWVMLSLLLVAVVGVGIRLLDSNMLPIGDWVGGNPPETVDEQSEGPATDDSSSMESGADEEPAQGPDEDVAGVTSGAEAPVSPEEDVSATDSATMSPEPEAVSQPEARSEGQFEESAAVPAQPETPSTEAEPSEAATPQEEPLVTSPVQDEQNEQAQGADIAEAQDTASETETADEVTTPPEEPDATADADVLSANFTGDCWVSVENGAGQTVIASLKRAGDNLRYEGQGPFRVVLGAADAATLNFNGEVVDLSRYPAPNNRVALTLGN</sequence>
<dbReference type="EMBL" id="APLQ01000014">
    <property type="protein sequence ID" value="ENO13803.1"/>
    <property type="molecule type" value="Genomic_DNA"/>
</dbReference>
<name>N6WYD8_9GAMM</name>
<gene>
    <name evidence="4" type="ORF">J057_20445</name>
</gene>
<keyword evidence="2" id="KW-0472">Membrane</keyword>
<dbReference type="Pfam" id="PF13413">
    <property type="entry name" value="HTH_25"/>
    <property type="match status" value="1"/>
</dbReference>
<evidence type="ECO:0000313" key="5">
    <source>
        <dbReference type="Proteomes" id="UP000013165"/>
    </source>
</evidence>
<feature type="compositionally biased region" description="Low complexity" evidence="1">
    <location>
        <begin position="241"/>
        <end position="263"/>
    </location>
</feature>
<dbReference type="InterPro" id="IPR001387">
    <property type="entry name" value="Cro/C1-type_HTH"/>
</dbReference>
<dbReference type="eggNOG" id="COG1426">
    <property type="taxonomic scope" value="Bacteria"/>
</dbReference>
<keyword evidence="2" id="KW-0812">Transmembrane</keyword>
<dbReference type="Pfam" id="PF13464">
    <property type="entry name" value="RodZ_C"/>
    <property type="match status" value="1"/>
</dbReference>
<evidence type="ECO:0000259" key="3">
    <source>
        <dbReference type="PROSITE" id="PS50943"/>
    </source>
</evidence>
<dbReference type="PATRIC" id="fig|626887.3.peg.4091"/>
<dbReference type="InterPro" id="IPR050400">
    <property type="entry name" value="Bact_Cytoskel_RodZ"/>
</dbReference>
<dbReference type="HOGENOM" id="CLU_047530_3_1_6"/>
<evidence type="ECO:0000256" key="1">
    <source>
        <dbReference type="SAM" id="MobiDB-lite"/>
    </source>
</evidence>
<dbReference type="RefSeq" id="WP_004582024.1">
    <property type="nucleotide sequence ID" value="NZ_AP028878.1"/>
</dbReference>
<dbReference type="PROSITE" id="PS50943">
    <property type="entry name" value="HTH_CROC1"/>
    <property type="match status" value="1"/>
</dbReference>
<reference evidence="4 5" key="1">
    <citation type="journal article" date="2013" name="Genome Announc.">
        <title>Genome Sequence of the Polycyclic Aromatic Hydrocarbon-Degrading Bacterium Strain Marinobacter nanhaiticus D15-8WT.</title>
        <authorList>
            <person name="Cui Z."/>
            <person name="Gao W."/>
            <person name="Li Q."/>
            <person name="Xu G."/>
            <person name="Zheng L."/>
        </authorList>
    </citation>
    <scope>NUCLEOTIDE SEQUENCE [LARGE SCALE GENOMIC DNA]</scope>
    <source>
        <strain evidence="4 5">D15-8W</strain>
    </source>
</reference>
<comment type="caution">
    <text evidence="4">The sequence shown here is derived from an EMBL/GenBank/DDBJ whole genome shotgun (WGS) entry which is preliminary data.</text>
</comment>
<feature type="transmembrane region" description="Helical" evidence="2">
    <location>
        <begin position="120"/>
        <end position="141"/>
    </location>
</feature>
<dbReference type="Proteomes" id="UP000013165">
    <property type="component" value="Unassembled WGS sequence"/>
</dbReference>
<dbReference type="STRING" id="626887.J057_20445"/>
<feature type="region of interest" description="Disordered" evidence="1">
    <location>
        <begin position="1"/>
        <end position="20"/>
    </location>
</feature>
<keyword evidence="2" id="KW-1133">Transmembrane helix</keyword>
<dbReference type="InterPro" id="IPR025194">
    <property type="entry name" value="RodZ-like_C"/>
</dbReference>
<evidence type="ECO:0000313" key="4">
    <source>
        <dbReference type="EMBL" id="ENO13803.1"/>
    </source>
</evidence>
<dbReference type="SUPFAM" id="SSF47413">
    <property type="entry name" value="lambda repressor-like DNA-binding domains"/>
    <property type="match status" value="1"/>
</dbReference>
<dbReference type="PANTHER" id="PTHR34475">
    <property type="match status" value="1"/>
</dbReference>
<dbReference type="Gene3D" id="1.10.260.40">
    <property type="entry name" value="lambda repressor-like DNA-binding domains"/>
    <property type="match status" value="1"/>
</dbReference>
<accession>N6WYD8</accession>
<dbReference type="CDD" id="cd00093">
    <property type="entry name" value="HTH_XRE"/>
    <property type="match status" value="1"/>
</dbReference>
<dbReference type="AlphaFoldDB" id="N6WYD8"/>
<feature type="domain" description="HTH cro/C1-type" evidence="3">
    <location>
        <begin position="23"/>
        <end position="57"/>
    </location>
</feature>
<feature type="compositionally biased region" description="Polar residues" evidence="1">
    <location>
        <begin position="267"/>
        <end position="277"/>
    </location>
</feature>
<organism evidence="4 5">
    <name type="scientific">Marinobacter nanhaiticus D15-8W</name>
    <dbReference type="NCBI Taxonomy" id="626887"/>
    <lineage>
        <taxon>Bacteria</taxon>
        <taxon>Pseudomonadati</taxon>
        <taxon>Pseudomonadota</taxon>
        <taxon>Gammaproteobacteria</taxon>
        <taxon>Pseudomonadales</taxon>
        <taxon>Marinobacteraceae</taxon>
        <taxon>Marinobacter</taxon>
    </lineage>
</organism>
<protein>
    <submittedName>
        <fullName evidence="4">Helix-turn-helix domain-containing protein</fullName>
    </submittedName>
</protein>
<dbReference type="OrthoDB" id="9790252at2"/>
<feature type="region of interest" description="Disordered" evidence="1">
    <location>
        <begin position="152"/>
        <end position="308"/>
    </location>
</feature>